<dbReference type="CDD" id="cd09276">
    <property type="entry name" value="Rnase_HI_RT_non_LTR"/>
    <property type="match status" value="1"/>
</dbReference>
<name>A0A9D4PPZ9_RHISA</name>
<dbReference type="InterPro" id="IPR000477">
    <property type="entry name" value="RT_dom"/>
</dbReference>
<dbReference type="GO" id="GO:0003676">
    <property type="term" value="F:nucleic acid binding"/>
    <property type="evidence" value="ECO:0007669"/>
    <property type="project" value="InterPro"/>
</dbReference>
<dbReference type="VEuPathDB" id="VectorBase:RSAN_057827"/>
<feature type="compositionally biased region" description="Basic residues" evidence="2">
    <location>
        <begin position="264"/>
        <end position="279"/>
    </location>
</feature>
<dbReference type="Gene3D" id="3.30.420.10">
    <property type="entry name" value="Ribonuclease H-like superfamily/Ribonuclease H"/>
    <property type="match status" value="1"/>
</dbReference>
<feature type="compositionally biased region" description="Basic and acidic residues" evidence="2">
    <location>
        <begin position="1"/>
        <end position="14"/>
    </location>
</feature>
<dbReference type="GO" id="GO:0071897">
    <property type="term" value="P:DNA biosynthetic process"/>
    <property type="evidence" value="ECO:0007669"/>
    <property type="project" value="UniProtKB-ARBA"/>
</dbReference>
<keyword evidence="7" id="KW-1185">Reference proteome</keyword>
<dbReference type="Gene3D" id="3.60.10.10">
    <property type="entry name" value="Endonuclease/exonuclease/phosphatase"/>
    <property type="match status" value="1"/>
</dbReference>
<evidence type="ECO:0000259" key="4">
    <source>
        <dbReference type="PROSITE" id="PS50878"/>
    </source>
</evidence>
<feature type="region of interest" description="Disordered" evidence="2">
    <location>
        <begin position="596"/>
        <end position="666"/>
    </location>
</feature>
<dbReference type="InterPro" id="IPR036691">
    <property type="entry name" value="Endo/exonu/phosph_ase_sf"/>
</dbReference>
<reference evidence="6" key="1">
    <citation type="journal article" date="2020" name="Cell">
        <title>Large-Scale Comparative Analyses of Tick Genomes Elucidate Their Genetic Diversity and Vector Capacities.</title>
        <authorList>
            <consortium name="Tick Genome and Microbiome Consortium (TIGMIC)"/>
            <person name="Jia N."/>
            <person name="Wang J."/>
            <person name="Shi W."/>
            <person name="Du L."/>
            <person name="Sun Y."/>
            <person name="Zhan W."/>
            <person name="Jiang J.F."/>
            <person name="Wang Q."/>
            <person name="Zhang B."/>
            <person name="Ji P."/>
            <person name="Bell-Sakyi L."/>
            <person name="Cui X.M."/>
            <person name="Yuan T.T."/>
            <person name="Jiang B.G."/>
            <person name="Yang W.F."/>
            <person name="Lam T.T."/>
            <person name="Chang Q.C."/>
            <person name="Ding S.J."/>
            <person name="Wang X.J."/>
            <person name="Zhu J.G."/>
            <person name="Ruan X.D."/>
            <person name="Zhao L."/>
            <person name="Wei J.T."/>
            <person name="Ye R.Z."/>
            <person name="Que T.C."/>
            <person name="Du C.H."/>
            <person name="Zhou Y.H."/>
            <person name="Cheng J.X."/>
            <person name="Dai P.F."/>
            <person name="Guo W.B."/>
            <person name="Han X.H."/>
            <person name="Huang E.J."/>
            <person name="Li L.F."/>
            <person name="Wei W."/>
            <person name="Gao Y.C."/>
            <person name="Liu J.Z."/>
            <person name="Shao H.Z."/>
            <person name="Wang X."/>
            <person name="Wang C.C."/>
            <person name="Yang T.C."/>
            <person name="Huo Q.B."/>
            <person name="Li W."/>
            <person name="Chen H.Y."/>
            <person name="Chen S.E."/>
            <person name="Zhou L.G."/>
            <person name="Ni X.B."/>
            <person name="Tian J.H."/>
            <person name="Sheng Y."/>
            <person name="Liu T."/>
            <person name="Pan Y.S."/>
            <person name="Xia L.Y."/>
            <person name="Li J."/>
            <person name="Zhao F."/>
            <person name="Cao W.C."/>
        </authorList>
    </citation>
    <scope>NUCLEOTIDE SEQUENCE</scope>
    <source>
        <strain evidence="6">Rsan-2018</strain>
    </source>
</reference>
<feature type="compositionally biased region" description="Low complexity" evidence="2">
    <location>
        <begin position="162"/>
        <end position="201"/>
    </location>
</feature>
<dbReference type="VEuPathDB" id="VectorBase:RSAN_032602"/>
<feature type="domain" description="CCHC-type" evidence="3">
    <location>
        <begin position="508"/>
        <end position="521"/>
    </location>
</feature>
<dbReference type="GO" id="GO:0004523">
    <property type="term" value="F:RNA-DNA hybrid ribonuclease activity"/>
    <property type="evidence" value="ECO:0007669"/>
    <property type="project" value="InterPro"/>
</dbReference>
<dbReference type="EMBL" id="JABSTV010001251">
    <property type="protein sequence ID" value="KAH7950957.1"/>
    <property type="molecule type" value="Genomic_DNA"/>
</dbReference>
<feature type="region of interest" description="Disordered" evidence="2">
    <location>
        <begin position="73"/>
        <end position="332"/>
    </location>
</feature>
<dbReference type="InterPro" id="IPR002156">
    <property type="entry name" value="RNaseH_domain"/>
</dbReference>
<feature type="compositionally biased region" description="Pro residues" evidence="2">
    <location>
        <begin position="21"/>
        <end position="30"/>
    </location>
</feature>
<evidence type="ECO:0000313" key="7">
    <source>
        <dbReference type="Proteomes" id="UP000821837"/>
    </source>
</evidence>
<keyword evidence="1" id="KW-0862">Zinc</keyword>
<gene>
    <name evidence="6" type="ORF">HPB52_003403</name>
</gene>
<dbReference type="GO" id="GO:0042575">
    <property type="term" value="C:DNA polymerase complex"/>
    <property type="evidence" value="ECO:0007669"/>
    <property type="project" value="UniProtKB-ARBA"/>
</dbReference>
<evidence type="ECO:0008006" key="8">
    <source>
        <dbReference type="Google" id="ProtNLM"/>
    </source>
</evidence>
<evidence type="ECO:0000256" key="1">
    <source>
        <dbReference type="PROSITE-ProRule" id="PRU00047"/>
    </source>
</evidence>
<sequence>MDDPDRYRPSEDAKAFAAATMPPPGAPPAQPLRRSKHVRTASCSGISATQLSQLTLRTPQEARDNILAWRVEVDKAGSRGPHQDKRGSTLTTPALHDVTPEEECNLSVPETATTHEDDFPPLPKPTQEEEMDTTSSRKRRRPEDSSDDEENVRRKLAPAAPSSESDTSNDSTDSTLSSESNSTQDSSATSDSAAANTATTTRAGSVNQVNPTTVSTSPPGMPAAEVPQEAAMEESEEAPAIATTPPNPAAAFLKDAPRAPTTGKARRKRKRNRNRRKTRTVPASQRAAVSSLAYGNQRTQPTGSATTRGPPPSPYLAPGNTALPASQTVDEEGFQTVRSRAALRRTRDLTTAALPVDPTVVGTVLYRPAAAGGSFRSCPRLTLAQALSSRPGVSAIRVNHHRNVVAADATSQDCLEQLLTLTELQGIPVTARLPADRRTSTGFLHGVDGDPDAESLLPSLQSAVRVLSATREGRTVTLRFEGPVPPDHVTLHRVRFPVRPARPRPLQCRQCGRYGHVKETCSWPGSCIRCGQTHPEETDCQRLRCVNCSGPHRADTPDCPRWQEQRRVATIMASSTSALSRRAVAAVVREETREARSYASAVKGHPAPVAPTPAPRTRRRPPPAAAAHTPAAPAPRAAPAIQPAATVPPPAVGAPGVQSATTPAPAPTVEQLLGPLLLSLQAIAALLPTEHPLRAIWLQAGAWQQTTNHHGYCTTAACLAAPCLDDSHPQGLPRCAVYVKRELLQAEVPVTDLVGGPFECCAVRVRLDGEDTTVASVYIRPCQPWDPSCLRQLAHRLGKEFLLCGDVNAHHPALQLGLVILNTGAVTYLRRGARATSTAIDLSVATEGCRYAWKPFPDTWGSDHLPILLTPFRGKAPRDREYRVVDWKVYRHLFRQDTGSRDLLQQVADNARAATVIAKVQQGQPAPDIQHLALRAARRRAERQALSKVQPELWTVFRRVDAVCRRHARRRRNQGWVSICVSIDRTRDGTRAWRLLKCLLMVPRAFNQVLSLAVHLTIEASDLAEQLADQFAARDIAQLPAAPPPAALQCPASCHHPGWIAAQVQDLCSEPIVMHELEAALEGSRRRSAPGADGITFQMLRNLDSTGRQRLLEYYNNVWNTGVLPESWRTAVVAPILKPRKKATTLSSYRPVSLTSAPCKVMEKVALERLEWIADQLDFFPEQQTGFRRHRCTADSISDVVATLEDAKSCGDVAMLLLLDVESAFDGLPHEVVEGALDRLGISGSLRSFVTAFLSGRTFCVRVGRETSRPRDITAGVPQGSVLSPFLFNMAMAGLPASLPTGTKFPTRCSVYADDVALWARGPRQSIPAIRRSLQAALDAVITYLGGIGLKVSATKTEALLIHPLAAARTYVKQLRVGNRSLPWKPTVKYLGLTIDHRLTWIPAAKAAAAQVTRVQGAISKLQQRGRGCSTKWALRLNQASASSVLLYAFPLVTLTPARRLHLEGLHRKALRAILGLPKCSPVAATLAEAGEWPLSLRMLQRALGHIDRLHMVPDPPVPVTRPPPHHRPPEVQLSLDRATKRRTPAAALRQAATSKLQEQLEGRLQVFTDGSVMPDGTAAAACVIPSKAISRQCRLPFPASSTAAELAGLHLAADLLAEGIPAEPIAVLCDSKAALQTLANHRRAGLTGNLLATKFRALAASGASVSFHWLPSHVGIAGNEEADRLAKAAHQPGIPITQAVAARDYSQARLKKLLVIVHPDRRVANGQGPKPLPETGLTRRERASLLRLRTGCVWTAARRYLKGRCASPACSRCGDPETLEHLLCTCPGLAKERSTVTTAYRRQGLPATTLEHLLFPSRPHLPALRSLADFIEETGIAAYH</sequence>
<dbReference type="Proteomes" id="UP000821837">
    <property type="component" value="Chromosome 5"/>
</dbReference>
<feature type="domain" description="RNase H type-1" evidence="5">
    <location>
        <begin position="1561"/>
        <end position="1692"/>
    </location>
</feature>
<dbReference type="GO" id="GO:0008270">
    <property type="term" value="F:zinc ion binding"/>
    <property type="evidence" value="ECO:0007669"/>
    <property type="project" value="UniProtKB-KW"/>
</dbReference>
<dbReference type="InterPro" id="IPR043502">
    <property type="entry name" value="DNA/RNA_pol_sf"/>
</dbReference>
<proteinExistence type="predicted"/>
<dbReference type="SUPFAM" id="SSF56672">
    <property type="entry name" value="DNA/RNA polymerases"/>
    <property type="match status" value="1"/>
</dbReference>
<dbReference type="Pfam" id="PF00075">
    <property type="entry name" value="RNase_H"/>
    <property type="match status" value="1"/>
</dbReference>
<organism evidence="6 7">
    <name type="scientific">Rhipicephalus sanguineus</name>
    <name type="common">Brown dog tick</name>
    <name type="synonym">Ixodes sanguineus</name>
    <dbReference type="NCBI Taxonomy" id="34632"/>
    <lineage>
        <taxon>Eukaryota</taxon>
        <taxon>Metazoa</taxon>
        <taxon>Ecdysozoa</taxon>
        <taxon>Arthropoda</taxon>
        <taxon>Chelicerata</taxon>
        <taxon>Arachnida</taxon>
        <taxon>Acari</taxon>
        <taxon>Parasitiformes</taxon>
        <taxon>Ixodida</taxon>
        <taxon>Ixodoidea</taxon>
        <taxon>Ixodidae</taxon>
        <taxon>Rhipicephalinae</taxon>
        <taxon>Rhipicephalus</taxon>
        <taxon>Rhipicephalus</taxon>
    </lineage>
</organism>
<keyword evidence="1" id="KW-0863">Zinc-finger</keyword>
<reference evidence="6" key="2">
    <citation type="submission" date="2021-09" db="EMBL/GenBank/DDBJ databases">
        <authorList>
            <person name="Jia N."/>
            <person name="Wang J."/>
            <person name="Shi W."/>
            <person name="Du L."/>
            <person name="Sun Y."/>
            <person name="Zhan W."/>
            <person name="Jiang J."/>
            <person name="Wang Q."/>
            <person name="Zhang B."/>
            <person name="Ji P."/>
            <person name="Sakyi L.B."/>
            <person name="Cui X."/>
            <person name="Yuan T."/>
            <person name="Jiang B."/>
            <person name="Yang W."/>
            <person name="Lam T.T.-Y."/>
            <person name="Chang Q."/>
            <person name="Ding S."/>
            <person name="Wang X."/>
            <person name="Zhu J."/>
            <person name="Ruan X."/>
            <person name="Zhao L."/>
            <person name="Wei J."/>
            <person name="Que T."/>
            <person name="Du C."/>
            <person name="Cheng J."/>
            <person name="Dai P."/>
            <person name="Han X."/>
            <person name="Huang E."/>
            <person name="Gao Y."/>
            <person name="Liu J."/>
            <person name="Shao H."/>
            <person name="Ye R."/>
            <person name="Li L."/>
            <person name="Wei W."/>
            <person name="Wang X."/>
            <person name="Wang C."/>
            <person name="Huo Q."/>
            <person name="Li W."/>
            <person name="Guo W."/>
            <person name="Chen H."/>
            <person name="Chen S."/>
            <person name="Zhou L."/>
            <person name="Zhou L."/>
            <person name="Ni X."/>
            <person name="Tian J."/>
            <person name="Zhou Y."/>
            <person name="Sheng Y."/>
            <person name="Liu T."/>
            <person name="Pan Y."/>
            <person name="Xia L."/>
            <person name="Li J."/>
            <person name="Zhao F."/>
            <person name="Cao W."/>
        </authorList>
    </citation>
    <scope>NUCLEOTIDE SEQUENCE</scope>
    <source>
        <strain evidence="6">Rsan-2018</strain>
        <tissue evidence="6">Larvae</tissue>
    </source>
</reference>
<dbReference type="CDD" id="cd01650">
    <property type="entry name" value="RT_nLTR_like"/>
    <property type="match status" value="1"/>
</dbReference>
<feature type="compositionally biased region" description="Basic and acidic residues" evidence="2">
    <location>
        <begin position="73"/>
        <end position="87"/>
    </location>
</feature>
<keyword evidence="1" id="KW-0479">Metal-binding</keyword>
<evidence type="ECO:0000259" key="3">
    <source>
        <dbReference type="PROSITE" id="PS50158"/>
    </source>
</evidence>
<dbReference type="VEuPathDB" id="VectorBase:RSAN_045887"/>
<comment type="caution">
    <text evidence="6">The sequence shown here is derived from an EMBL/GenBank/DDBJ whole genome shotgun (WGS) entry which is preliminary data.</text>
</comment>
<protein>
    <recommendedName>
        <fullName evidence="8">Tick transposon</fullName>
    </recommendedName>
</protein>
<feature type="domain" description="Reverse transcriptase" evidence="4">
    <location>
        <begin position="1117"/>
        <end position="1395"/>
    </location>
</feature>
<feature type="compositionally biased region" description="Polar residues" evidence="2">
    <location>
        <begin position="202"/>
        <end position="218"/>
    </location>
</feature>
<dbReference type="InterPro" id="IPR012337">
    <property type="entry name" value="RNaseH-like_sf"/>
</dbReference>
<feature type="compositionally biased region" description="Low complexity" evidence="2">
    <location>
        <begin position="625"/>
        <end position="645"/>
    </location>
</feature>
<dbReference type="PROSITE" id="PS50158">
    <property type="entry name" value="ZF_CCHC"/>
    <property type="match status" value="1"/>
</dbReference>
<evidence type="ECO:0000259" key="5">
    <source>
        <dbReference type="PROSITE" id="PS50879"/>
    </source>
</evidence>
<dbReference type="PANTHER" id="PTHR19446">
    <property type="entry name" value="REVERSE TRANSCRIPTASES"/>
    <property type="match status" value="1"/>
</dbReference>
<dbReference type="PROSITE" id="PS50879">
    <property type="entry name" value="RNASE_H_1"/>
    <property type="match status" value="1"/>
</dbReference>
<dbReference type="SUPFAM" id="SSF53098">
    <property type="entry name" value="Ribonuclease H-like"/>
    <property type="match status" value="1"/>
</dbReference>
<dbReference type="SUPFAM" id="SSF56219">
    <property type="entry name" value="DNase I-like"/>
    <property type="match status" value="1"/>
</dbReference>
<feature type="compositionally biased region" description="Polar residues" evidence="2">
    <location>
        <begin position="293"/>
        <end position="307"/>
    </location>
</feature>
<accession>A0A9D4PPZ9</accession>
<dbReference type="InterPro" id="IPR001878">
    <property type="entry name" value="Znf_CCHC"/>
</dbReference>
<evidence type="ECO:0000256" key="2">
    <source>
        <dbReference type="SAM" id="MobiDB-lite"/>
    </source>
</evidence>
<dbReference type="Pfam" id="PF00078">
    <property type="entry name" value="RVT_1"/>
    <property type="match status" value="1"/>
</dbReference>
<evidence type="ECO:0000313" key="6">
    <source>
        <dbReference type="EMBL" id="KAH7950957.1"/>
    </source>
</evidence>
<dbReference type="PROSITE" id="PS50878">
    <property type="entry name" value="RT_POL"/>
    <property type="match status" value="1"/>
</dbReference>
<feature type="region of interest" description="Disordered" evidence="2">
    <location>
        <begin position="1"/>
        <end position="44"/>
    </location>
</feature>
<dbReference type="InterPro" id="IPR036397">
    <property type="entry name" value="RNaseH_sf"/>
</dbReference>